<accession>A0A7Y9NKB8</accession>
<proteinExistence type="predicted"/>
<dbReference type="InterPro" id="IPR036909">
    <property type="entry name" value="Cyt_c-like_dom_sf"/>
</dbReference>
<dbReference type="GO" id="GO:0046872">
    <property type="term" value="F:metal ion binding"/>
    <property type="evidence" value="ECO:0007669"/>
    <property type="project" value="UniProtKB-KW"/>
</dbReference>
<dbReference type="Pfam" id="PF13442">
    <property type="entry name" value="Cytochrome_CBB3"/>
    <property type="match status" value="1"/>
</dbReference>
<protein>
    <submittedName>
        <fullName evidence="6">Mono/diheme cytochrome c family protein</fullName>
    </submittedName>
</protein>
<evidence type="ECO:0000313" key="7">
    <source>
        <dbReference type="Proteomes" id="UP000534186"/>
    </source>
</evidence>
<gene>
    <name evidence="6" type="ORF">HDF12_000773</name>
</gene>
<dbReference type="InterPro" id="IPR038142">
    <property type="entry name" value="Cytochrome_P460_sp"/>
</dbReference>
<comment type="caution">
    <text evidence="6">The sequence shown here is derived from an EMBL/GenBank/DDBJ whole genome shotgun (WGS) entry which is preliminary data.</text>
</comment>
<evidence type="ECO:0000313" key="6">
    <source>
        <dbReference type="EMBL" id="NYF50408.1"/>
    </source>
</evidence>
<dbReference type="SUPFAM" id="SSF46626">
    <property type="entry name" value="Cytochrome c"/>
    <property type="match status" value="1"/>
</dbReference>
<keyword evidence="1 4" id="KW-0349">Heme</keyword>
<evidence type="ECO:0000256" key="1">
    <source>
        <dbReference type="ARBA" id="ARBA00022617"/>
    </source>
</evidence>
<sequence>MTELMRESIAPLGNGAWHGRDRSALKHKPMLGVMIAMLGVLLQGCTAGKSPSQGETSLANAAKDVTIPLEAGKMNNPLPETDEVISQGREVFLGSCAQCHGADARGDADLGRSMDPPAMDLSSGHVQHWSDAELFWIVQNGVRLTGMPAWKSSISENDTWKLARFIHKLPHPNADAAAAPASTPVPAQTQAATSTQDKYTLKIPNGLAFSEFRGYESWPVIAISHNGGAIAAILGNPVMINAYKAGIPGNGKPFPDGAKMAKVHWTAKVDASEPGAPTVPGNQHDVDLMVKDSRRFADSGGWGYGVFEYDAASGNFRLGNLGDKPPQGNDAKCGFACHTAVRTKDYVFTAYGQR</sequence>
<dbReference type="Pfam" id="PF16694">
    <property type="entry name" value="Cytochrome_P460"/>
    <property type="match status" value="1"/>
</dbReference>
<reference evidence="6 7" key="1">
    <citation type="submission" date="2020-07" db="EMBL/GenBank/DDBJ databases">
        <title>Genomic Encyclopedia of Type Strains, Phase IV (KMG-V): Genome sequencing to study the core and pangenomes of soil and plant-associated prokaryotes.</title>
        <authorList>
            <person name="Whitman W."/>
        </authorList>
    </citation>
    <scope>NUCLEOTIDE SEQUENCE [LARGE SCALE GENOMIC DNA]</scope>
    <source>
        <strain evidence="6 7">M8UP30</strain>
    </source>
</reference>
<dbReference type="GO" id="GO:0020037">
    <property type="term" value="F:heme binding"/>
    <property type="evidence" value="ECO:0007669"/>
    <property type="project" value="InterPro"/>
</dbReference>
<keyword evidence="2 4" id="KW-0479">Metal-binding</keyword>
<dbReference type="InterPro" id="IPR009056">
    <property type="entry name" value="Cyt_c-like_dom"/>
</dbReference>
<dbReference type="CDD" id="cd20753">
    <property type="entry name" value="cyt_P460_Mc-like"/>
    <property type="match status" value="1"/>
</dbReference>
<feature type="domain" description="Cytochrome c" evidence="5">
    <location>
        <begin position="83"/>
        <end position="170"/>
    </location>
</feature>
<evidence type="ECO:0000256" key="4">
    <source>
        <dbReference type="PROSITE-ProRule" id="PRU00433"/>
    </source>
</evidence>
<evidence type="ECO:0000259" key="5">
    <source>
        <dbReference type="PROSITE" id="PS51007"/>
    </source>
</evidence>
<dbReference type="PROSITE" id="PS51007">
    <property type="entry name" value="CYTC"/>
    <property type="match status" value="1"/>
</dbReference>
<dbReference type="Gene3D" id="1.10.760.10">
    <property type="entry name" value="Cytochrome c-like domain"/>
    <property type="match status" value="1"/>
</dbReference>
<dbReference type="AlphaFoldDB" id="A0A7Y9NKB8"/>
<evidence type="ECO:0000256" key="3">
    <source>
        <dbReference type="ARBA" id="ARBA00023004"/>
    </source>
</evidence>
<evidence type="ECO:0000256" key="2">
    <source>
        <dbReference type="ARBA" id="ARBA00022723"/>
    </source>
</evidence>
<name>A0A7Y9NKB8_9BACT</name>
<dbReference type="EMBL" id="JACCCV010000001">
    <property type="protein sequence ID" value="NYF50408.1"/>
    <property type="molecule type" value="Genomic_DNA"/>
</dbReference>
<dbReference type="Gene3D" id="3.50.70.20">
    <property type="entry name" value="Cytochrome P460"/>
    <property type="match status" value="1"/>
</dbReference>
<keyword evidence="3 4" id="KW-0408">Iron</keyword>
<dbReference type="Proteomes" id="UP000534186">
    <property type="component" value="Unassembled WGS sequence"/>
</dbReference>
<dbReference type="GO" id="GO:0009055">
    <property type="term" value="F:electron transfer activity"/>
    <property type="evidence" value="ECO:0007669"/>
    <property type="project" value="InterPro"/>
</dbReference>
<dbReference type="InterPro" id="IPR032033">
    <property type="entry name" value="Cytochrome_P460"/>
</dbReference>
<organism evidence="6 7">
    <name type="scientific">Tunturiibacter lichenicola</name>
    <dbReference type="NCBI Taxonomy" id="2051959"/>
    <lineage>
        <taxon>Bacteria</taxon>
        <taxon>Pseudomonadati</taxon>
        <taxon>Acidobacteriota</taxon>
        <taxon>Terriglobia</taxon>
        <taxon>Terriglobales</taxon>
        <taxon>Acidobacteriaceae</taxon>
        <taxon>Tunturiibacter</taxon>
    </lineage>
</organism>